<evidence type="ECO:0000259" key="4">
    <source>
        <dbReference type="Pfam" id="PF18878"/>
    </source>
</evidence>
<dbReference type="Gene3D" id="1.20.1260.20">
    <property type="entry name" value="PPE superfamily"/>
    <property type="match status" value="1"/>
</dbReference>
<dbReference type="AlphaFoldDB" id="A0A1X1TDL8"/>
<dbReference type="Pfam" id="PF18878">
    <property type="entry name" value="PPE-PPW"/>
    <property type="match status" value="1"/>
</dbReference>
<keyword evidence="6" id="KW-1185">Reference proteome</keyword>
<accession>A0A1X1TDL8</accession>
<feature type="region of interest" description="Disordered" evidence="2">
    <location>
        <begin position="446"/>
        <end position="476"/>
    </location>
</feature>
<dbReference type="PANTHER" id="PTHR46766:SF1">
    <property type="entry name" value="GLUTAMINE-RICH PROTEIN 2"/>
    <property type="match status" value="1"/>
</dbReference>
<dbReference type="GO" id="GO:0052572">
    <property type="term" value="P:response to host immune response"/>
    <property type="evidence" value="ECO:0007669"/>
    <property type="project" value="TreeGrafter"/>
</dbReference>
<sequence>MIAPLWFASPPEVHSTLLTAGAGAGPLLAAAEAWRGLAAEYAETAAELDALLAAVQAAAWQGSSAQRFVAAHQPYLYWLGEASKVAATAATGHETVAAGYAAALASMPTPGELVANHVLHGVLVATNFFGINTIPIALNEGDYLRMWIQAATTMAAYHAVAGESIASISATSPAPRIVTAEASPVEDSVSGDPTELIIEALQNILTRIGDLAAQYLPGPVGSAVSQMLDSVVAFMSTQLFLIPFYSIVDPAIYFGPFMPLLLPFLAPIGLVGLVGLAEAVTPEDLPPAVQGATSQPGNPIMAAPGQPTLAGTGTTAAAPSAGAPATSVPASAPPASGSVAQLFYAIGGGPDGEGFSPTSGTTRRAAVAAGAVAPSAKMPADSRQLRAKRKAGLRQRVHKYQFAYLGADIPSLVPDDPTPAEGIFASVSGAGPLGFAGTSPKPVAAEAKGLTRLGGSELDDAPREPMLPHTWDGDSA</sequence>
<dbReference type="Pfam" id="PF00823">
    <property type="entry name" value="PPE"/>
    <property type="match status" value="1"/>
</dbReference>
<comment type="similarity">
    <text evidence="1">Belongs to the mycobacterial PPE family.</text>
</comment>
<feature type="domain" description="PPE-PPW subfamily C-terminal" evidence="4">
    <location>
        <begin position="425"/>
        <end position="471"/>
    </location>
</feature>
<evidence type="ECO:0000313" key="6">
    <source>
        <dbReference type="Proteomes" id="UP000467385"/>
    </source>
</evidence>
<feature type="region of interest" description="Disordered" evidence="2">
    <location>
        <begin position="288"/>
        <end position="332"/>
    </location>
</feature>
<evidence type="ECO:0000259" key="3">
    <source>
        <dbReference type="Pfam" id="PF00823"/>
    </source>
</evidence>
<dbReference type="InterPro" id="IPR038332">
    <property type="entry name" value="PPE_sf"/>
</dbReference>
<proteinExistence type="inferred from homology"/>
<gene>
    <name evidence="5" type="primary">PPE37</name>
    <name evidence="5" type="ORF">MCNS_50460</name>
</gene>
<dbReference type="RefSeq" id="WP_085232677.1">
    <property type="nucleotide sequence ID" value="NZ_AP022613.1"/>
</dbReference>
<evidence type="ECO:0000313" key="5">
    <source>
        <dbReference type="EMBL" id="BBZ41983.1"/>
    </source>
</evidence>
<dbReference type="OrthoDB" id="4753487at2"/>
<name>A0A1X1TDL8_9MYCO</name>
<dbReference type="PANTHER" id="PTHR46766">
    <property type="entry name" value="GLUTAMINE-RICH PROTEIN 2"/>
    <property type="match status" value="1"/>
</dbReference>
<dbReference type="STRING" id="44010.AWC00_10925"/>
<organism evidence="5 6">
    <name type="scientific">Mycobacterium conspicuum</name>
    <dbReference type="NCBI Taxonomy" id="44010"/>
    <lineage>
        <taxon>Bacteria</taxon>
        <taxon>Bacillati</taxon>
        <taxon>Actinomycetota</taxon>
        <taxon>Actinomycetes</taxon>
        <taxon>Mycobacteriales</taxon>
        <taxon>Mycobacteriaceae</taxon>
        <taxon>Mycobacterium</taxon>
    </lineage>
</organism>
<protein>
    <submittedName>
        <fullName evidence="5">Putative PPE family protein PPE37</fullName>
    </submittedName>
</protein>
<dbReference type="Proteomes" id="UP000467385">
    <property type="component" value="Chromosome"/>
</dbReference>
<dbReference type="SUPFAM" id="SSF140459">
    <property type="entry name" value="PE/PPE dimer-like"/>
    <property type="match status" value="1"/>
</dbReference>
<reference evidence="5 6" key="1">
    <citation type="journal article" date="2019" name="Emerg. Microbes Infect.">
        <title>Comprehensive subspecies identification of 175 nontuberculous mycobacteria species based on 7547 genomic profiles.</title>
        <authorList>
            <person name="Matsumoto Y."/>
            <person name="Kinjo T."/>
            <person name="Motooka D."/>
            <person name="Nabeya D."/>
            <person name="Jung N."/>
            <person name="Uechi K."/>
            <person name="Horii T."/>
            <person name="Iida T."/>
            <person name="Fujita J."/>
            <person name="Nakamura S."/>
        </authorList>
    </citation>
    <scope>NUCLEOTIDE SEQUENCE [LARGE SCALE GENOMIC DNA]</scope>
    <source>
        <strain evidence="5 6">JCM 14738</strain>
    </source>
</reference>
<dbReference type="InterPro" id="IPR000030">
    <property type="entry name" value="PPE_dom"/>
</dbReference>
<feature type="compositionally biased region" description="Low complexity" evidence="2">
    <location>
        <begin position="302"/>
        <end position="332"/>
    </location>
</feature>
<dbReference type="EMBL" id="AP022613">
    <property type="protein sequence ID" value="BBZ41983.1"/>
    <property type="molecule type" value="Genomic_DNA"/>
</dbReference>
<evidence type="ECO:0000256" key="1">
    <source>
        <dbReference type="ARBA" id="ARBA00010652"/>
    </source>
</evidence>
<evidence type="ECO:0000256" key="2">
    <source>
        <dbReference type="SAM" id="MobiDB-lite"/>
    </source>
</evidence>
<feature type="domain" description="PPE" evidence="3">
    <location>
        <begin position="6"/>
        <end position="167"/>
    </location>
</feature>
<dbReference type="InterPro" id="IPR043641">
    <property type="entry name" value="PPE-PPW_C"/>
</dbReference>